<reference evidence="1 2" key="1">
    <citation type="submission" date="2005-09" db="EMBL/GenBank/DDBJ databases">
        <authorList>
            <person name="Mural R.J."/>
            <person name="Li P.W."/>
            <person name="Adams M.D."/>
            <person name="Amanatides P.G."/>
            <person name="Baden-Tillson H."/>
            <person name="Barnstead M."/>
            <person name="Chin S.H."/>
            <person name="Dew I."/>
            <person name="Evans C.A."/>
            <person name="Ferriera S."/>
            <person name="Flanigan M."/>
            <person name="Fosler C."/>
            <person name="Glodek A."/>
            <person name="Gu Z."/>
            <person name="Holt R.A."/>
            <person name="Jennings D."/>
            <person name="Kraft C.L."/>
            <person name="Lu F."/>
            <person name="Nguyen T."/>
            <person name="Nusskern D.R."/>
            <person name="Pfannkoch C.M."/>
            <person name="Sitter C."/>
            <person name="Sutton G.G."/>
            <person name="Venter J.C."/>
            <person name="Wang Z."/>
            <person name="Woodage T."/>
            <person name="Zheng X.H."/>
            <person name="Zhong F."/>
        </authorList>
    </citation>
    <scope>NUCLEOTIDE SEQUENCE [LARGE SCALE GENOMIC DNA]</scope>
    <source>
        <strain>BN</strain>
        <strain evidence="2">Sprague-Dawley</strain>
    </source>
</reference>
<proteinExistence type="predicted"/>
<evidence type="ECO:0000313" key="1">
    <source>
        <dbReference type="EMBL" id="EDL90361.1"/>
    </source>
</evidence>
<name>A6JYZ4_RAT</name>
<gene>
    <name evidence="1" type="ORF">rCG_50434</name>
</gene>
<dbReference type="EMBL" id="CH474008">
    <property type="protein sequence ID" value="EDL90361.1"/>
    <property type="molecule type" value="Genomic_DNA"/>
</dbReference>
<evidence type="ECO:0000313" key="2">
    <source>
        <dbReference type="Proteomes" id="UP000234681"/>
    </source>
</evidence>
<protein>
    <submittedName>
        <fullName evidence="1">RCG50434, isoform CRA_c</fullName>
    </submittedName>
</protein>
<accession>A6JYZ4</accession>
<sequence length="17" mass="2084">MSASHNRWRKKKGKKNK</sequence>
<organism evidence="1 2">
    <name type="scientific">Rattus norvegicus</name>
    <name type="common">Rat</name>
    <dbReference type="NCBI Taxonomy" id="10116"/>
    <lineage>
        <taxon>Eukaryota</taxon>
        <taxon>Metazoa</taxon>
        <taxon>Chordata</taxon>
        <taxon>Craniata</taxon>
        <taxon>Vertebrata</taxon>
        <taxon>Euteleostomi</taxon>
        <taxon>Mammalia</taxon>
        <taxon>Eutheria</taxon>
        <taxon>Euarchontoglires</taxon>
        <taxon>Glires</taxon>
        <taxon>Rodentia</taxon>
        <taxon>Myomorpha</taxon>
        <taxon>Muroidea</taxon>
        <taxon>Muridae</taxon>
        <taxon>Murinae</taxon>
        <taxon>Rattus</taxon>
    </lineage>
</organism>
<dbReference type="AlphaFoldDB" id="A6JYZ4"/>
<dbReference type="Proteomes" id="UP000234681">
    <property type="component" value="Chromosome 5"/>
</dbReference>